<feature type="region of interest" description="Disordered" evidence="1">
    <location>
        <begin position="280"/>
        <end position="305"/>
    </location>
</feature>
<feature type="region of interest" description="Disordered" evidence="1">
    <location>
        <begin position="327"/>
        <end position="349"/>
    </location>
</feature>
<evidence type="ECO:0000256" key="1">
    <source>
        <dbReference type="SAM" id="MobiDB-lite"/>
    </source>
</evidence>
<accession>A0A427AYC7</accession>
<organism evidence="2 3">
    <name type="scientific">Ensete ventricosum</name>
    <name type="common">Abyssinian banana</name>
    <name type="synonym">Musa ensete</name>
    <dbReference type="NCBI Taxonomy" id="4639"/>
    <lineage>
        <taxon>Eukaryota</taxon>
        <taxon>Viridiplantae</taxon>
        <taxon>Streptophyta</taxon>
        <taxon>Embryophyta</taxon>
        <taxon>Tracheophyta</taxon>
        <taxon>Spermatophyta</taxon>
        <taxon>Magnoliopsida</taxon>
        <taxon>Liliopsida</taxon>
        <taxon>Zingiberales</taxon>
        <taxon>Musaceae</taxon>
        <taxon>Ensete</taxon>
    </lineage>
</organism>
<feature type="compositionally biased region" description="Low complexity" evidence="1">
    <location>
        <begin position="332"/>
        <end position="349"/>
    </location>
</feature>
<sequence length="395" mass="41970">MVEEPRIATELWQKVGAQVGEKGPRVWLERSAARVVELRCRGFYSNGYGAPVPEVLTVPVAYHAIVLRRNLRGPRGEVRDVLPAIEERRPCPPYLCQVGRMTADPPILVSGRAQSRRVGHVVGPAVRGRRDGPILGTNPEDLVERLILGTNLRDLAKEPISGTNPRGLAEKVISGTNLGDLAEEPISDTNPRDFIEEPISSTNPRDLAEKVTSGTNLGDLAEEPISGTNLGDFAEGPISGTNLGDLAEKSISGTNPGYFTEELILGTNPRDLAEKVTSGTNLGDLVEEPISGTNPGDFAEGPISGTNLGDLAEGLLASSVRVISSPGLGGVSQSDPEASSSGASSRPLSLVDSRALRDLEVMKADHDLDTAVTEGSLAVIRERYNIPTEYGLHVS</sequence>
<gene>
    <name evidence="2" type="ORF">B296_00001056</name>
</gene>
<proteinExistence type="predicted"/>
<evidence type="ECO:0000313" key="3">
    <source>
        <dbReference type="Proteomes" id="UP000287651"/>
    </source>
</evidence>
<reference evidence="2 3" key="1">
    <citation type="journal article" date="2014" name="Agronomy (Basel)">
        <title>A Draft Genome Sequence for Ensete ventricosum, the Drought-Tolerant Tree Against Hunger.</title>
        <authorList>
            <person name="Harrison J."/>
            <person name="Moore K.A."/>
            <person name="Paszkiewicz K."/>
            <person name="Jones T."/>
            <person name="Grant M."/>
            <person name="Ambacheew D."/>
            <person name="Muzemil S."/>
            <person name="Studholme D.J."/>
        </authorList>
    </citation>
    <scope>NUCLEOTIDE SEQUENCE [LARGE SCALE GENOMIC DNA]</scope>
</reference>
<dbReference type="AlphaFoldDB" id="A0A427AYC7"/>
<name>A0A427AYC7_ENSVE</name>
<comment type="caution">
    <text evidence="2">The sequence shown here is derived from an EMBL/GenBank/DDBJ whole genome shotgun (WGS) entry which is preliminary data.</text>
</comment>
<dbReference type="Proteomes" id="UP000287651">
    <property type="component" value="Unassembled WGS sequence"/>
</dbReference>
<evidence type="ECO:0000313" key="2">
    <source>
        <dbReference type="EMBL" id="RRT81274.1"/>
    </source>
</evidence>
<protein>
    <submittedName>
        <fullName evidence="2">Uncharacterized protein</fullName>
    </submittedName>
</protein>
<dbReference type="EMBL" id="AMZH03000948">
    <property type="protein sequence ID" value="RRT81274.1"/>
    <property type="molecule type" value="Genomic_DNA"/>
</dbReference>